<keyword evidence="2" id="KW-1185">Reference proteome</keyword>
<organism evidence="1 2">
    <name type="scientific">Violaceomyces palustris</name>
    <dbReference type="NCBI Taxonomy" id="1673888"/>
    <lineage>
        <taxon>Eukaryota</taxon>
        <taxon>Fungi</taxon>
        <taxon>Dikarya</taxon>
        <taxon>Basidiomycota</taxon>
        <taxon>Ustilaginomycotina</taxon>
        <taxon>Ustilaginomycetes</taxon>
        <taxon>Violaceomycetales</taxon>
        <taxon>Violaceomycetaceae</taxon>
        <taxon>Violaceomyces</taxon>
    </lineage>
</organism>
<protein>
    <submittedName>
        <fullName evidence="1">Pkinase-domain-containing protein</fullName>
    </submittedName>
</protein>
<dbReference type="Proteomes" id="UP000245626">
    <property type="component" value="Unassembled WGS sequence"/>
</dbReference>
<sequence length="355" mass="36952">MSYPSISASPHPSSPPLSPEHHGYVSSTQARSGSRESTPTSIHPAGQASSRSPTVASSAAAAAGSRSPGYPSPPASPPQRGDPKSGTMGPPQTVPRSSHAHRTSTSPSSPSSSGGSGAYSSMTGASVTLQQPATQTYAHLPPGRAATGGQSHSHRPVSAMPTPVDHSSSRSSQASGNVFASMQGTYAERRASAHPTMSSSSSSSSTPGGGSSAPPLPSSPHGMDAITNQAISSGIPITSPAALSYFAAHPRRQQVHFGNYLLLQTLGEGEFGKVKLGVHKEWGEEVAVKLIKREKVGTPGGQLQLNNPEKDPAKMSKVEREIQVLKDVRHPNIVRLYEVIESDRYIGIVLERRIV</sequence>
<reference evidence="1 2" key="1">
    <citation type="journal article" date="2018" name="Mol. Biol. Evol.">
        <title>Broad Genomic Sampling Reveals a Smut Pathogenic Ancestry of the Fungal Clade Ustilaginomycotina.</title>
        <authorList>
            <person name="Kijpornyongpan T."/>
            <person name="Mondo S.J."/>
            <person name="Barry K."/>
            <person name="Sandor L."/>
            <person name="Lee J."/>
            <person name="Lipzen A."/>
            <person name="Pangilinan J."/>
            <person name="LaButti K."/>
            <person name="Hainaut M."/>
            <person name="Henrissat B."/>
            <person name="Grigoriev I.V."/>
            <person name="Spatafora J.W."/>
            <person name="Aime M.C."/>
        </authorList>
    </citation>
    <scope>NUCLEOTIDE SEQUENCE [LARGE SCALE GENOMIC DNA]</scope>
    <source>
        <strain evidence="1 2">SA 807</strain>
    </source>
</reference>
<accession>A0ACD0NUZ7</accession>
<name>A0ACD0NUZ7_9BASI</name>
<evidence type="ECO:0000313" key="1">
    <source>
        <dbReference type="EMBL" id="PWN49673.1"/>
    </source>
</evidence>
<proteinExistence type="predicted"/>
<gene>
    <name evidence="1" type="ORF">IE53DRAFT_133180</name>
</gene>
<evidence type="ECO:0000313" key="2">
    <source>
        <dbReference type="Proteomes" id="UP000245626"/>
    </source>
</evidence>
<dbReference type="EMBL" id="KZ820019">
    <property type="protein sequence ID" value="PWN49673.1"/>
    <property type="molecule type" value="Genomic_DNA"/>
</dbReference>